<evidence type="ECO:0000256" key="11">
    <source>
        <dbReference type="SAM" id="SignalP"/>
    </source>
</evidence>
<evidence type="ECO:0000256" key="7">
    <source>
        <dbReference type="ARBA" id="ARBA00023065"/>
    </source>
</evidence>
<name>A0ABT0LB25_9GAMM</name>
<evidence type="ECO:0000256" key="10">
    <source>
        <dbReference type="ARBA" id="ARBA00023237"/>
    </source>
</evidence>
<evidence type="ECO:0000256" key="9">
    <source>
        <dbReference type="ARBA" id="ARBA00023136"/>
    </source>
</evidence>
<dbReference type="InterPro" id="IPR050298">
    <property type="entry name" value="Gram-neg_bact_OMP"/>
</dbReference>
<dbReference type="EMBL" id="JAKIKS010000026">
    <property type="protein sequence ID" value="MCL1124570.1"/>
    <property type="molecule type" value="Genomic_DNA"/>
</dbReference>
<keyword evidence="5" id="KW-0812">Transmembrane</keyword>
<evidence type="ECO:0000313" key="13">
    <source>
        <dbReference type="EMBL" id="MCL1124570.1"/>
    </source>
</evidence>
<feature type="domain" description="Porin" evidence="12">
    <location>
        <begin position="17"/>
        <end position="329"/>
    </location>
</feature>
<evidence type="ECO:0000256" key="6">
    <source>
        <dbReference type="ARBA" id="ARBA00022729"/>
    </source>
</evidence>
<proteinExistence type="predicted"/>
<gene>
    <name evidence="13" type="ORF">L2764_08790</name>
</gene>
<keyword evidence="6 11" id="KW-0732">Signal</keyword>
<keyword evidence="8" id="KW-0626">Porin</keyword>
<keyword evidence="7" id="KW-0406">Ion transport</keyword>
<evidence type="ECO:0000256" key="8">
    <source>
        <dbReference type="ARBA" id="ARBA00023114"/>
    </source>
</evidence>
<dbReference type="Gene3D" id="2.40.160.10">
    <property type="entry name" value="Porin"/>
    <property type="match status" value="1"/>
</dbReference>
<evidence type="ECO:0000259" key="12">
    <source>
        <dbReference type="Pfam" id="PF13609"/>
    </source>
</evidence>
<evidence type="ECO:0000256" key="1">
    <source>
        <dbReference type="ARBA" id="ARBA00004571"/>
    </source>
</evidence>
<evidence type="ECO:0000256" key="3">
    <source>
        <dbReference type="ARBA" id="ARBA00022448"/>
    </source>
</evidence>
<accession>A0ABT0LB25</accession>
<dbReference type="InterPro" id="IPR023614">
    <property type="entry name" value="Porin_dom_sf"/>
</dbReference>
<dbReference type="InterPro" id="IPR033900">
    <property type="entry name" value="Gram_neg_porin_domain"/>
</dbReference>
<evidence type="ECO:0000256" key="5">
    <source>
        <dbReference type="ARBA" id="ARBA00022692"/>
    </source>
</evidence>
<dbReference type="PANTHER" id="PTHR34501">
    <property type="entry name" value="PROTEIN YDDL-RELATED"/>
    <property type="match status" value="1"/>
</dbReference>
<evidence type="ECO:0000256" key="4">
    <source>
        <dbReference type="ARBA" id="ARBA00022452"/>
    </source>
</evidence>
<evidence type="ECO:0000256" key="2">
    <source>
        <dbReference type="ARBA" id="ARBA00011233"/>
    </source>
</evidence>
<organism evidence="13 14">
    <name type="scientific">Shewanella surugensis</name>
    <dbReference type="NCBI Taxonomy" id="212020"/>
    <lineage>
        <taxon>Bacteria</taxon>
        <taxon>Pseudomonadati</taxon>
        <taxon>Pseudomonadota</taxon>
        <taxon>Gammaproteobacteria</taxon>
        <taxon>Alteromonadales</taxon>
        <taxon>Shewanellaceae</taxon>
        <taxon>Shewanella</taxon>
    </lineage>
</organism>
<keyword evidence="14" id="KW-1185">Reference proteome</keyword>
<dbReference type="Proteomes" id="UP001203423">
    <property type="component" value="Unassembled WGS sequence"/>
</dbReference>
<dbReference type="CDD" id="cd00342">
    <property type="entry name" value="gram_neg_porins"/>
    <property type="match status" value="1"/>
</dbReference>
<reference evidence="13 14" key="1">
    <citation type="submission" date="2022-01" db="EMBL/GenBank/DDBJ databases">
        <title>Whole genome-based taxonomy of the Shewanellaceae.</title>
        <authorList>
            <person name="Martin-Rodriguez A.J."/>
        </authorList>
    </citation>
    <scope>NUCLEOTIDE SEQUENCE [LARGE SCALE GENOMIC DNA]</scope>
    <source>
        <strain evidence="13 14">DSM 17177</strain>
    </source>
</reference>
<comment type="subunit">
    <text evidence="2">Homotrimer.</text>
</comment>
<comment type="caution">
    <text evidence="13">The sequence shown here is derived from an EMBL/GenBank/DDBJ whole genome shotgun (WGS) entry which is preliminary data.</text>
</comment>
<dbReference type="PANTHER" id="PTHR34501:SF9">
    <property type="entry name" value="MAJOR OUTER MEMBRANE PROTEIN P.IA"/>
    <property type="match status" value="1"/>
</dbReference>
<dbReference type="Pfam" id="PF13609">
    <property type="entry name" value="Porin_4"/>
    <property type="match status" value="1"/>
</dbReference>
<feature type="chain" id="PRO_5045641360" evidence="11">
    <location>
        <begin position="21"/>
        <end position="355"/>
    </location>
</feature>
<dbReference type="RefSeq" id="WP_248939848.1">
    <property type="nucleotide sequence ID" value="NZ_JAKIKS010000026.1"/>
</dbReference>
<feature type="signal peptide" evidence="11">
    <location>
        <begin position="1"/>
        <end position="20"/>
    </location>
</feature>
<keyword evidence="3" id="KW-0813">Transport</keyword>
<keyword evidence="4" id="KW-1134">Transmembrane beta strand</keyword>
<dbReference type="SUPFAM" id="SSF56935">
    <property type="entry name" value="Porins"/>
    <property type="match status" value="1"/>
</dbReference>
<keyword evidence="9" id="KW-0472">Membrane</keyword>
<keyword evidence="10" id="KW-0998">Cell outer membrane</keyword>
<evidence type="ECO:0000313" key="14">
    <source>
        <dbReference type="Proteomes" id="UP001203423"/>
    </source>
</evidence>
<protein>
    <submittedName>
        <fullName evidence="13">Porin</fullName>
    </submittedName>
</protein>
<sequence length="355" mass="39296">MNKALCFTIFSTLLTFNSMADEDLNFYGRLDLAITNSTTGNTTQNGKSGTVLENNFSNLGLRGKEGVTDTLNIIYQIEFQVENTTTSGGKDPFKARNTYLGLESQQLGTLLLGRNDTVFKQSEGSVDIFGNTNADIDRLVAAQTRSADAIWYYSPTLLGAVNINATYLVTDNQADADADNEQDRNPNEQYALNMTLGDKKFREHNYYLAAAFNKGIANVDAYRGVSQIKLGQVKLGSLYQYTKSQKSNEQNMKGYSYFLNLVYEINGINLKTEYGIDTSGLGKYFTNATGGNSTIRSTFSDVKVTQLTIGADYPISQTTLLYGHIAQYQGHYQNTGALIDLEKDNVFTTGVRYNF</sequence>
<comment type="subcellular location">
    <subcellularLocation>
        <location evidence="1">Cell outer membrane</location>
        <topology evidence="1">Multi-pass membrane protein</topology>
    </subcellularLocation>
</comment>